<proteinExistence type="predicted"/>
<dbReference type="Proteomes" id="UP000277671">
    <property type="component" value="Unassembled WGS sequence"/>
</dbReference>
<sequence>MFDAYTILLMVSGLLLVAVGAALSGQGVGARVLTVVVGLGFFGYGFYLEFLFEGGTYRIFFYAFIFPVLLTVRAVKSWSEKRDQAAQPVAPQQPEHAPQEGR</sequence>
<organism evidence="2 3">
    <name type="scientific">Micromonospora pisi</name>
    <dbReference type="NCBI Taxonomy" id="589240"/>
    <lineage>
        <taxon>Bacteria</taxon>
        <taxon>Bacillati</taxon>
        <taxon>Actinomycetota</taxon>
        <taxon>Actinomycetes</taxon>
        <taxon>Micromonosporales</taxon>
        <taxon>Micromonosporaceae</taxon>
        <taxon>Micromonospora</taxon>
    </lineage>
</organism>
<feature type="transmembrane region" description="Helical" evidence="1">
    <location>
        <begin position="6"/>
        <end position="23"/>
    </location>
</feature>
<feature type="transmembrane region" description="Helical" evidence="1">
    <location>
        <begin position="30"/>
        <end position="47"/>
    </location>
</feature>
<keyword evidence="1" id="KW-1133">Transmembrane helix</keyword>
<keyword evidence="1" id="KW-0812">Transmembrane</keyword>
<evidence type="ECO:0000313" key="2">
    <source>
        <dbReference type="EMBL" id="RKR87927.1"/>
    </source>
</evidence>
<keyword evidence="3" id="KW-1185">Reference proteome</keyword>
<accession>A0A495JGA0</accession>
<protein>
    <submittedName>
        <fullName evidence="2">Uncharacterized protein</fullName>
    </submittedName>
</protein>
<dbReference type="RefSeq" id="WP_121156619.1">
    <property type="nucleotide sequence ID" value="NZ_RBKT01000001.1"/>
</dbReference>
<dbReference type="AlphaFoldDB" id="A0A495JGA0"/>
<dbReference type="EMBL" id="RBKT01000001">
    <property type="protein sequence ID" value="RKR87927.1"/>
    <property type="molecule type" value="Genomic_DNA"/>
</dbReference>
<reference evidence="2 3" key="1">
    <citation type="submission" date="2018-10" db="EMBL/GenBank/DDBJ databases">
        <title>Sequencing the genomes of 1000 actinobacteria strains.</title>
        <authorList>
            <person name="Klenk H.-P."/>
        </authorList>
    </citation>
    <scope>NUCLEOTIDE SEQUENCE [LARGE SCALE GENOMIC DNA]</scope>
    <source>
        <strain evidence="2 3">DSM 45175</strain>
    </source>
</reference>
<keyword evidence="1" id="KW-0472">Membrane</keyword>
<gene>
    <name evidence="2" type="ORF">BDK92_2230</name>
</gene>
<name>A0A495JGA0_9ACTN</name>
<comment type="caution">
    <text evidence="2">The sequence shown here is derived from an EMBL/GenBank/DDBJ whole genome shotgun (WGS) entry which is preliminary data.</text>
</comment>
<evidence type="ECO:0000256" key="1">
    <source>
        <dbReference type="SAM" id="Phobius"/>
    </source>
</evidence>
<evidence type="ECO:0000313" key="3">
    <source>
        <dbReference type="Proteomes" id="UP000277671"/>
    </source>
</evidence>
<feature type="transmembrane region" description="Helical" evidence="1">
    <location>
        <begin position="59"/>
        <end position="75"/>
    </location>
</feature>